<gene>
    <name evidence="3" type="ORF">PSYICH_LOCUS9999</name>
</gene>
<sequence length="153" mass="18203">MQIRVPRLDLHYLKQLTGIYPVNLAKSYIQDKLQREETNILQFDELVEDPSISRIRVYSRFRNICKYMLWIYFTIDENVDHQPLELHYYCTCKSEARTLGTCAHVASVLWFLGYARYEQNMRYPSIQLLNEITDAAERMLPENIDHGPELVEI</sequence>
<dbReference type="EMBL" id="OV651816">
    <property type="protein sequence ID" value="CAH1110032.1"/>
    <property type="molecule type" value="Genomic_DNA"/>
</dbReference>
<keyword evidence="1" id="KW-0862">Zinc</keyword>
<dbReference type="PROSITE" id="PS50966">
    <property type="entry name" value="ZF_SWIM"/>
    <property type="match status" value="1"/>
</dbReference>
<name>A0A9P0GI22_9CUCU</name>
<dbReference type="InterPro" id="IPR007527">
    <property type="entry name" value="Znf_SWIM"/>
</dbReference>
<evidence type="ECO:0000259" key="2">
    <source>
        <dbReference type="PROSITE" id="PS50966"/>
    </source>
</evidence>
<evidence type="ECO:0000256" key="1">
    <source>
        <dbReference type="PROSITE-ProRule" id="PRU00325"/>
    </source>
</evidence>
<keyword evidence="4" id="KW-1185">Reference proteome</keyword>
<feature type="domain" description="SWIM-type" evidence="2">
    <location>
        <begin position="73"/>
        <end position="113"/>
    </location>
</feature>
<organism evidence="3 4">
    <name type="scientific">Psylliodes chrysocephalus</name>
    <dbReference type="NCBI Taxonomy" id="3402493"/>
    <lineage>
        <taxon>Eukaryota</taxon>
        <taxon>Metazoa</taxon>
        <taxon>Ecdysozoa</taxon>
        <taxon>Arthropoda</taxon>
        <taxon>Hexapoda</taxon>
        <taxon>Insecta</taxon>
        <taxon>Pterygota</taxon>
        <taxon>Neoptera</taxon>
        <taxon>Endopterygota</taxon>
        <taxon>Coleoptera</taxon>
        <taxon>Polyphaga</taxon>
        <taxon>Cucujiformia</taxon>
        <taxon>Chrysomeloidea</taxon>
        <taxon>Chrysomelidae</taxon>
        <taxon>Galerucinae</taxon>
        <taxon>Alticini</taxon>
        <taxon>Psylliodes</taxon>
    </lineage>
</organism>
<keyword evidence="1" id="KW-0863">Zinc-finger</keyword>
<dbReference type="OrthoDB" id="6675490at2759"/>
<keyword evidence="1" id="KW-0479">Metal-binding</keyword>
<dbReference type="GO" id="GO:0008270">
    <property type="term" value="F:zinc ion binding"/>
    <property type="evidence" value="ECO:0007669"/>
    <property type="project" value="UniProtKB-KW"/>
</dbReference>
<evidence type="ECO:0000313" key="3">
    <source>
        <dbReference type="EMBL" id="CAH1110032.1"/>
    </source>
</evidence>
<protein>
    <recommendedName>
        <fullName evidence="2">SWIM-type domain-containing protein</fullName>
    </recommendedName>
</protein>
<dbReference type="AlphaFoldDB" id="A0A9P0GI22"/>
<dbReference type="Proteomes" id="UP001153636">
    <property type="component" value="Chromosome 4"/>
</dbReference>
<evidence type="ECO:0000313" key="4">
    <source>
        <dbReference type="Proteomes" id="UP001153636"/>
    </source>
</evidence>
<reference evidence="3" key="1">
    <citation type="submission" date="2022-01" db="EMBL/GenBank/DDBJ databases">
        <authorList>
            <person name="King R."/>
        </authorList>
    </citation>
    <scope>NUCLEOTIDE SEQUENCE</scope>
</reference>
<proteinExistence type="predicted"/>
<accession>A0A9P0GI22</accession>